<proteinExistence type="predicted"/>
<evidence type="ECO:0000313" key="1">
    <source>
        <dbReference type="EMBL" id="QDH78577.1"/>
    </source>
</evidence>
<sequence>MDYKDLSETIIGLKNADLELRDKLVRKGQLGKGYSEEMAALHNRNAKLLDEIMDRIGYPTSDKVGKRASEAAWLVIQHSIGQPGFMKRSAKLLESAVREDKADPINLAYLTDRIAVLEGKLQLYGTQFDWDENGEMSPSPIDDMVKVNGRRKSIGLKPLEEQTRIMRRRMESENQLPPTDLEKRERQYDEWRASVGWIK</sequence>
<dbReference type="AlphaFoldDB" id="A0A514CFG5"/>
<dbReference type="KEGG" id="echi:FKX85_05840"/>
<organism evidence="1 2">
    <name type="scientific">Echinicola soli</name>
    <dbReference type="NCBI Taxonomy" id="2591634"/>
    <lineage>
        <taxon>Bacteria</taxon>
        <taxon>Pseudomonadati</taxon>
        <taxon>Bacteroidota</taxon>
        <taxon>Cytophagia</taxon>
        <taxon>Cytophagales</taxon>
        <taxon>Cyclobacteriaceae</taxon>
        <taxon>Echinicola</taxon>
    </lineage>
</organism>
<keyword evidence="2" id="KW-1185">Reference proteome</keyword>
<dbReference type="RefSeq" id="WP_141613833.1">
    <property type="nucleotide sequence ID" value="NZ_CP041253.1"/>
</dbReference>
<reference evidence="1 2" key="1">
    <citation type="submission" date="2019-06" db="EMBL/GenBank/DDBJ databases">
        <title>Echinicola alkalisoli sp. nov. isolated from saline soil.</title>
        <authorList>
            <person name="Sun J.-Q."/>
            <person name="Xu L."/>
        </authorList>
    </citation>
    <scope>NUCLEOTIDE SEQUENCE [LARGE SCALE GENOMIC DNA]</scope>
    <source>
        <strain evidence="1 2">LN3S3</strain>
    </source>
</reference>
<dbReference type="EMBL" id="CP041253">
    <property type="protein sequence ID" value="QDH78577.1"/>
    <property type="molecule type" value="Genomic_DNA"/>
</dbReference>
<dbReference type="InterPro" id="IPR046732">
    <property type="entry name" value="DUF6624"/>
</dbReference>
<dbReference type="OrthoDB" id="2989458at2"/>
<name>A0A514CFG5_9BACT</name>
<dbReference type="Proteomes" id="UP000316614">
    <property type="component" value="Chromosome"/>
</dbReference>
<protein>
    <submittedName>
        <fullName evidence="1">Uncharacterized protein</fullName>
    </submittedName>
</protein>
<dbReference type="Pfam" id="PF20329">
    <property type="entry name" value="DUF6624"/>
    <property type="match status" value="1"/>
</dbReference>
<gene>
    <name evidence="1" type="ORF">FKX85_05840</name>
</gene>
<accession>A0A514CFG5</accession>
<evidence type="ECO:0000313" key="2">
    <source>
        <dbReference type="Proteomes" id="UP000316614"/>
    </source>
</evidence>